<dbReference type="PANTHER" id="PTHR43133:SF39">
    <property type="entry name" value="SIMILAR TO RNA POLYMERASE SIGMA-E FACTOR"/>
    <property type="match status" value="1"/>
</dbReference>
<dbReference type="RefSeq" id="WP_183960068.1">
    <property type="nucleotide sequence ID" value="NZ_JACHHP010000002.1"/>
</dbReference>
<evidence type="ECO:0000256" key="3">
    <source>
        <dbReference type="ARBA" id="ARBA00023163"/>
    </source>
</evidence>
<evidence type="ECO:0000259" key="4">
    <source>
        <dbReference type="Pfam" id="PF07638"/>
    </source>
</evidence>
<keyword evidence="3" id="KW-0804">Transcription</keyword>
<dbReference type="GO" id="GO:0006352">
    <property type="term" value="P:DNA-templated transcription initiation"/>
    <property type="evidence" value="ECO:0007669"/>
    <property type="project" value="InterPro"/>
</dbReference>
<sequence length="208" mass="23502">MTTPPAPTPPSARSEGDAIGQITAILAAAGEPEPLDRLLPLVYADLRRLARAQRRQMEPGETLSTTALVNEAYLKLRRADHPGLADRVHFFSLVARAMRQILIDHARSRLAEQRRMREVERELRDRPHEDAAELARLLEIDSALDELEQLNPRLAQVVLYRYFAGYSAQETADLLEVTVRTVNRDWHKARTWLTLALEARRDGAAPDA</sequence>
<dbReference type="InterPro" id="IPR036388">
    <property type="entry name" value="WH-like_DNA-bd_sf"/>
</dbReference>
<dbReference type="InterPro" id="IPR014284">
    <property type="entry name" value="RNA_pol_sigma-70_dom"/>
</dbReference>
<keyword evidence="6" id="KW-1185">Reference proteome</keyword>
<name>A0A7W8D3Z7_9GAMM</name>
<keyword evidence="1" id="KW-0805">Transcription regulation</keyword>
<organism evidence="5 6">
    <name type="scientific">Chiayiivirga flava</name>
    <dbReference type="NCBI Taxonomy" id="659595"/>
    <lineage>
        <taxon>Bacteria</taxon>
        <taxon>Pseudomonadati</taxon>
        <taxon>Pseudomonadota</taxon>
        <taxon>Gammaproteobacteria</taxon>
        <taxon>Lysobacterales</taxon>
        <taxon>Lysobacteraceae</taxon>
        <taxon>Chiayiivirga</taxon>
    </lineage>
</organism>
<dbReference type="InterPro" id="IPR053812">
    <property type="entry name" value="HTH_Sigma70_ECF-like"/>
</dbReference>
<evidence type="ECO:0000256" key="2">
    <source>
        <dbReference type="ARBA" id="ARBA00023082"/>
    </source>
</evidence>
<dbReference type="NCBIfam" id="TIGR02937">
    <property type="entry name" value="sigma70-ECF"/>
    <property type="match status" value="1"/>
</dbReference>
<evidence type="ECO:0000256" key="1">
    <source>
        <dbReference type="ARBA" id="ARBA00023015"/>
    </source>
</evidence>
<protein>
    <submittedName>
        <fullName evidence="5">RNA polymerase sigma factor (TIGR02999 family)</fullName>
    </submittedName>
</protein>
<dbReference type="InterPro" id="IPR013324">
    <property type="entry name" value="RNA_pol_sigma_r3/r4-like"/>
</dbReference>
<reference evidence="5 6" key="1">
    <citation type="submission" date="2020-08" db="EMBL/GenBank/DDBJ databases">
        <title>Genomic Encyclopedia of Type Strains, Phase IV (KMG-IV): sequencing the most valuable type-strain genomes for metagenomic binning, comparative biology and taxonomic classification.</title>
        <authorList>
            <person name="Goeker M."/>
        </authorList>
    </citation>
    <scope>NUCLEOTIDE SEQUENCE [LARGE SCALE GENOMIC DNA]</scope>
    <source>
        <strain evidence="5 6">DSM 24163</strain>
    </source>
</reference>
<dbReference type="PANTHER" id="PTHR43133">
    <property type="entry name" value="RNA POLYMERASE ECF-TYPE SIGMA FACTO"/>
    <property type="match status" value="1"/>
</dbReference>
<accession>A0A7W8D3Z7</accession>
<dbReference type="AlphaFoldDB" id="A0A7W8D3Z7"/>
<dbReference type="SUPFAM" id="SSF88659">
    <property type="entry name" value="Sigma3 and sigma4 domains of RNA polymerase sigma factors"/>
    <property type="match status" value="1"/>
</dbReference>
<dbReference type="InterPro" id="IPR039425">
    <property type="entry name" value="RNA_pol_sigma-70-like"/>
</dbReference>
<keyword evidence="2" id="KW-0731">Sigma factor</keyword>
<dbReference type="Gene3D" id="1.10.10.10">
    <property type="entry name" value="Winged helix-like DNA-binding domain superfamily/Winged helix DNA-binding domain"/>
    <property type="match status" value="1"/>
</dbReference>
<comment type="caution">
    <text evidence="5">The sequence shown here is derived from an EMBL/GenBank/DDBJ whole genome shotgun (WGS) entry which is preliminary data.</text>
</comment>
<dbReference type="NCBIfam" id="TIGR02999">
    <property type="entry name" value="Sig-70_X6"/>
    <property type="match status" value="1"/>
</dbReference>
<evidence type="ECO:0000313" key="5">
    <source>
        <dbReference type="EMBL" id="MBB5207520.1"/>
    </source>
</evidence>
<evidence type="ECO:0000313" key="6">
    <source>
        <dbReference type="Proteomes" id="UP000521199"/>
    </source>
</evidence>
<dbReference type="Proteomes" id="UP000521199">
    <property type="component" value="Unassembled WGS sequence"/>
</dbReference>
<dbReference type="InterPro" id="IPR011517">
    <property type="entry name" value="RNA_pol_sigma70_ECF-like"/>
</dbReference>
<dbReference type="GO" id="GO:0016987">
    <property type="term" value="F:sigma factor activity"/>
    <property type="evidence" value="ECO:0007669"/>
    <property type="project" value="UniProtKB-KW"/>
</dbReference>
<dbReference type="EMBL" id="JACHHP010000002">
    <property type="protein sequence ID" value="MBB5207520.1"/>
    <property type="molecule type" value="Genomic_DNA"/>
</dbReference>
<gene>
    <name evidence="5" type="ORF">HNQ52_001049</name>
</gene>
<dbReference type="Pfam" id="PF07638">
    <property type="entry name" value="Sigma70_ECF"/>
    <property type="match status" value="1"/>
</dbReference>
<feature type="domain" description="RNA polymerase sigma-70 ECF-like HTH" evidence="4">
    <location>
        <begin position="23"/>
        <end position="197"/>
    </location>
</feature>
<proteinExistence type="predicted"/>